<feature type="domain" description="RNase H type-2" evidence="17">
    <location>
        <begin position="28"/>
        <end position="219"/>
    </location>
</feature>
<evidence type="ECO:0000256" key="4">
    <source>
        <dbReference type="ARBA" id="ARBA00004496"/>
    </source>
</evidence>
<evidence type="ECO:0000256" key="1">
    <source>
        <dbReference type="ARBA" id="ARBA00000077"/>
    </source>
</evidence>
<gene>
    <name evidence="14 18" type="primary">rnhB</name>
    <name evidence="18" type="ORF">Afil01_04690</name>
</gene>
<keyword evidence="11 14" id="KW-0255">Endonuclease</keyword>
<comment type="function">
    <text evidence="3 14 16">Endonuclease that specifically degrades the RNA of RNA-DNA hybrids.</text>
</comment>
<evidence type="ECO:0000256" key="16">
    <source>
        <dbReference type="RuleBase" id="RU003515"/>
    </source>
</evidence>
<evidence type="ECO:0000256" key="11">
    <source>
        <dbReference type="ARBA" id="ARBA00022759"/>
    </source>
</evidence>
<comment type="cofactor">
    <cofactor evidence="2">
        <name>Mg(2+)</name>
        <dbReference type="ChEBI" id="CHEBI:18420"/>
    </cofactor>
</comment>
<comment type="catalytic activity">
    <reaction evidence="1 14 15 16">
        <text>Endonucleolytic cleavage to 5'-phosphomonoester.</text>
        <dbReference type="EC" id="3.1.26.4"/>
    </reaction>
</comment>
<evidence type="ECO:0000256" key="8">
    <source>
        <dbReference type="ARBA" id="ARBA00022490"/>
    </source>
</evidence>
<dbReference type="HAMAP" id="MF_00052_B">
    <property type="entry name" value="RNase_HII_B"/>
    <property type="match status" value="1"/>
</dbReference>
<dbReference type="Gene3D" id="3.30.420.10">
    <property type="entry name" value="Ribonuclease H-like superfamily/Ribonuclease H"/>
    <property type="match status" value="1"/>
</dbReference>
<dbReference type="InterPro" id="IPR022898">
    <property type="entry name" value="RNase_HII"/>
</dbReference>
<evidence type="ECO:0000256" key="12">
    <source>
        <dbReference type="ARBA" id="ARBA00022801"/>
    </source>
</evidence>
<dbReference type="SUPFAM" id="SSF53098">
    <property type="entry name" value="Ribonuclease H-like"/>
    <property type="match status" value="1"/>
</dbReference>
<dbReference type="EMBL" id="BSTX01000001">
    <property type="protein sequence ID" value="GLZ75662.1"/>
    <property type="molecule type" value="Genomic_DNA"/>
</dbReference>
<evidence type="ECO:0000256" key="10">
    <source>
        <dbReference type="ARBA" id="ARBA00022723"/>
    </source>
</evidence>
<dbReference type="GO" id="GO:0006298">
    <property type="term" value="P:mismatch repair"/>
    <property type="evidence" value="ECO:0007669"/>
    <property type="project" value="TreeGrafter"/>
</dbReference>
<keyword evidence="9 14" id="KW-0540">Nuclease</keyword>
<comment type="cofactor">
    <cofactor evidence="14 15">
        <name>Mn(2+)</name>
        <dbReference type="ChEBI" id="CHEBI:29035"/>
    </cofactor>
    <cofactor evidence="14 15">
        <name>Mg(2+)</name>
        <dbReference type="ChEBI" id="CHEBI:18420"/>
    </cofactor>
    <text evidence="14 15">Manganese or magnesium. Binds 1 divalent metal ion per monomer in the absence of substrate. May bind a second metal ion after substrate binding.</text>
</comment>
<keyword evidence="10 14" id="KW-0479">Metal-binding</keyword>
<evidence type="ECO:0000256" key="2">
    <source>
        <dbReference type="ARBA" id="ARBA00001946"/>
    </source>
</evidence>
<comment type="subcellular location">
    <subcellularLocation>
        <location evidence="4 14">Cytoplasm</location>
    </subcellularLocation>
</comment>
<evidence type="ECO:0000256" key="7">
    <source>
        <dbReference type="ARBA" id="ARBA00019179"/>
    </source>
</evidence>
<feature type="binding site" evidence="14 15">
    <location>
        <position position="35"/>
    </location>
    <ligand>
        <name>a divalent metal cation</name>
        <dbReference type="ChEBI" id="CHEBI:60240"/>
    </ligand>
</feature>
<sequence length="237" mass="25122">MITIPRTIVRRDGDLYTLEDALRRRGFGTVAGADEAGRGACAGPLVVAAAILPPGKRGRVPGLADSKLLTPAVRDEVYTEIVARATAYSIVIIGQDLVDGRGLHVCNLTGMRRALAKLSVAPDYVLTDGFAVDGLPVPGLAVWKGDQVAACIAAASVLAKVTRDRLMDDWHERFPQYGFDAHKGYVTAVHQAALVEHGPCEAHRRSYANVRNAGVSRRAAAPGESVMSDNDGVEAAI</sequence>
<dbReference type="GO" id="GO:0043137">
    <property type="term" value="P:DNA replication, removal of RNA primer"/>
    <property type="evidence" value="ECO:0007669"/>
    <property type="project" value="TreeGrafter"/>
</dbReference>
<accession>A0A9W6SGY1</accession>
<dbReference type="InterPro" id="IPR001352">
    <property type="entry name" value="RNase_HII/HIII"/>
</dbReference>
<feature type="binding site" evidence="14 15">
    <location>
        <position position="128"/>
    </location>
    <ligand>
        <name>a divalent metal cation</name>
        <dbReference type="ChEBI" id="CHEBI:60240"/>
    </ligand>
</feature>
<evidence type="ECO:0000256" key="6">
    <source>
        <dbReference type="ARBA" id="ARBA00012180"/>
    </source>
</evidence>
<evidence type="ECO:0000256" key="14">
    <source>
        <dbReference type="HAMAP-Rule" id="MF_00052"/>
    </source>
</evidence>
<evidence type="ECO:0000256" key="13">
    <source>
        <dbReference type="ARBA" id="ARBA00023211"/>
    </source>
</evidence>
<organism evidence="18 19">
    <name type="scientific">Actinorhabdospora filicis</name>
    <dbReference type="NCBI Taxonomy" id="1785913"/>
    <lineage>
        <taxon>Bacteria</taxon>
        <taxon>Bacillati</taxon>
        <taxon>Actinomycetota</taxon>
        <taxon>Actinomycetes</taxon>
        <taxon>Micromonosporales</taxon>
        <taxon>Micromonosporaceae</taxon>
        <taxon>Actinorhabdospora</taxon>
    </lineage>
</organism>
<protein>
    <recommendedName>
        <fullName evidence="7 14">Ribonuclease HII</fullName>
        <shortName evidence="14">RNase HII</shortName>
        <ecNumber evidence="6 14">3.1.26.4</ecNumber>
    </recommendedName>
</protein>
<comment type="caution">
    <text evidence="18">The sequence shown here is derived from an EMBL/GenBank/DDBJ whole genome shotgun (WGS) entry which is preliminary data.</text>
</comment>
<dbReference type="InterPro" id="IPR036397">
    <property type="entry name" value="RNaseH_sf"/>
</dbReference>
<dbReference type="EC" id="3.1.26.4" evidence="6 14"/>
<dbReference type="Pfam" id="PF01351">
    <property type="entry name" value="RNase_HII"/>
    <property type="match status" value="1"/>
</dbReference>
<dbReference type="PANTHER" id="PTHR10954">
    <property type="entry name" value="RIBONUCLEASE H2 SUBUNIT A"/>
    <property type="match status" value="1"/>
</dbReference>
<dbReference type="GO" id="GO:0032299">
    <property type="term" value="C:ribonuclease H2 complex"/>
    <property type="evidence" value="ECO:0007669"/>
    <property type="project" value="TreeGrafter"/>
</dbReference>
<keyword evidence="8 14" id="KW-0963">Cytoplasm</keyword>
<dbReference type="GO" id="GO:0030145">
    <property type="term" value="F:manganese ion binding"/>
    <property type="evidence" value="ECO:0007669"/>
    <property type="project" value="UniProtKB-UniRule"/>
</dbReference>
<dbReference type="NCBIfam" id="NF000595">
    <property type="entry name" value="PRK00015.1-3"/>
    <property type="match status" value="1"/>
</dbReference>
<name>A0A9W6SGY1_9ACTN</name>
<dbReference type="NCBIfam" id="NF000598">
    <property type="entry name" value="PRK00015.2-2"/>
    <property type="match status" value="1"/>
</dbReference>
<proteinExistence type="inferred from homology"/>
<keyword evidence="19" id="KW-1185">Reference proteome</keyword>
<dbReference type="GO" id="GO:0004523">
    <property type="term" value="F:RNA-DNA hybrid ribonuclease activity"/>
    <property type="evidence" value="ECO:0007669"/>
    <property type="project" value="UniProtKB-UniRule"/>
</dbReference>
<dbReference type="PANTHER" id="PTHR10954:SF18">
    <property type="entry name" value="RIBONUCLEASE HII"/>
    <property type="match status" value="1"/>
</dbReference>
<dbReference type="GO" id="GO:0003723">
    <property type="term" value="F:RNA binding"/>
    <property type="evidence" value="ECO:0007669"/>
    <property type="project" value="UniProtKB-UniRule"/>
</dbReference>
<reference evidence="18" key="1">
    <citation type="submission" date="2023-03" db="EMBL/GenBank/DDBJ databases">
        <title>Actinorhabdospora filicis NBRC 111898.</title>
        <authorList>
            <person name="Ichikawa N."/>
            <person name="Sato H."/>
            <person name="Tonouchi N."/>
        </authorList>
    </citation>
    <scope>NUCLEOTIDE SEQUENCE</scope>
    <source>
        <strain evidence="18">NBRC 111898</strain>
    </source>
</reference>
<dbReference type="AlphaFoldDB" id="A0A9W6SGY1"/>
<evidence type="ECO:0000313" key="19">
    <source>
        <dbReference type="Proteomes" id="UP001165079"/>
    </source>
</evidence>
<evidence type="ECO:0000256" key="5">
    <source>
        <dbReference type="ARBA" id="ARBA00007383"/>
    </source>
</evidence>
<keyword evidence="12 14" id="KW-0378">Hydrolase</keyword>
<evidence type="ECO:0000256" key="3">
    <source>
        <dbReference type="ARBA" id="ARBA00004065"/>
    </source>
</evidence>
<dbReference type="GO" id="GO:0005737">
    <property type="term" value="C:cytoplasm"/>
    <property type="evidence" value="ECO:0007669"/>
    <property type="project" value="UniProtKB-SubCell"/>
</dbReference>
<evidence type="ECO:0000256" key="15">
    <source>
        <dbReference type="PROSITE-ProRule" id="PRU01319"/>
    </source>
</evidence>
<evidence type="ECO:0000259" key="17">
    <source>
        <dbReference type="PROSITE" id="PS51975"/>
    </source>
</evidence>
<feature type="binding site" evidence="14 15">
    <location>
        <position position="34"/>
    </location>
    <ligand>
        <name>a divalent metal cation</name>
        <dbReference type="ChEBI" id="CHEBI:60240"/>
    </ligand>
</feature>
<dbReference type="CDD" id="cd07182">
    <property type="entry name" value="RNase_HII_bacteria_HII_like"/>
    <property type="match status" value="1"/>
</dbReference>
<dbReference type="InterPro" id="IPR024567">
    <property type="entry name" value="RNase_HII/HIII_dom"/>
</dbReference>
<dbReference type="InterPro" id="IPR012337">
    <property type="entry name" value="RNaseH-like_sf"/>
</dbReference>
<evidence type="ECO:0000313" key="18">
    <source>
        <dbReference type="EMBL" id="GLZ75662.1"/>
    </source>
</evidence>
<keyword evidence="13 14" id="KW-0464">Manganese</keyword>
<comment type="similarity">
    <text evidence="5 14 16">Belongs to the RNase HII family.</text>
</comment>
<dbReference type="Proteomes" id="UP001165079">
    <property type="component" value="Unassembled WGS sequence"/>
</dbReference>
<evidence type="ECO:0000256" key="9">
    <source>
        <dbReference type="ARBA" id="ARBA00022722"/>
    </source>
</evidence>
<dbReference type="PROSITE" id="PS51975">
    <property type="entry name" value="RNASE_H_2"/>
    <property type="match status" value="1"/>
</dbReference>